<dbReference type="Proteomes" id="UP000003460">
    <property type="component" value="Unassembled WGS sequence"/>
</dbReference>
<dbReference type="STRING" id="626522.GCWU000325_00773"/>
<sequence>MAEWGRDVATRFFAGHQSDGNFMLRRFADGMEALIATEMPLHQRR</sequence>
<proteinExistence type="predicted"/>
<evidence type="ECO:0000313" key="1">
    <source>
        <dbReference type="EMBL" id="EEX72311.1"/>
    </source>
</evidence>
<evidence type="ECO:0000313" key="2">
    <source>
        <dbReference type="Proteomes" id="UP000003460"/>
    </source>
</evidence>
<dbReference type="RefSeq" id="WP_006254551.1">
    <property type="nucleotide sequence ID" value="NZ_GG700642.1"/>
</dbReference>
<organism evidence="1 2">
    <name type="scientific">Alloprevotella tannerae ATCC 51259</name>
    <dbReference type="NCBI Taxonomy" id="626522"/>
    <lineage>
        <taxon>Bacteria</taxon>
        <taxon>Pseudomonadati</taxon>
        <taxon>Bacteroidota</taxon>
        <taxon>Bacteroidia</taxon>
        <taxon>Bacteroidales</taxon>
        <taxon>Prevotellaceae</taxon>
        <taxon>Alloprevotella</taxon>
    </lineage>
</organism>
<dbReference type="AlphaFoldDB" id="C9LEZ2"/>
<accession>C9LEZ2</accession>
<gene>
    <name evidence="1" type="ORF">GCWU000325_00773</name>
</gene>
<dbReference type="EMBL" id="ACIJ02000016">
    <property type="protein sequence ID" value="EEX72311.1"/>
    <property type="molecule type" value="Genomic_DNA"/>
</dbReference>
<dbReference type="HOGENOM" id="CLU_3203681_0_0_10"/>
<protein>
    <submittedName>
        <fullName evidence="1">Uncharacterized protein</fullName>
    </submittedName>
</protein>
<name>C9LEZ2_9BACT</name>
<reference evidence="1" key="1">
    <citation type="submission" date="2009-09" db="EMBL/GenBank/DDBJ databases">
        <authorList>
            <person name="Weinstock G."/>
            <person name="Sodergren E."/>
            <person name="Clifton S."/>
            <person name="Fulton L."/>
            <person name="Fulton B."/>
            <person name="Courtney L."/>
            <person name="Fronick C."/>
            <person name="Harrison M."/>
            <person name="Strong C."/>
            <person name="Farmer C."/>
            <person name="Delahaunty K."/>
            <person name="Markovic C."/>
            <person name="Hall O."/>
            <person name="Minx P."/>
            <person name="Tomlinson C."/>
            <person name="Mitreva M."/>
            <person name="Nelson J."/>
            <person name="Hou S."/>
            <person name="Wollam A."/>
            <person name="Pepin K.H."/>
            <person name="Johnson M."/>
            <person name="Bhonagiri V."/>
            <person name="Nash W.E."/>
            <person name="Warren W."/>
            <person name="Chinwalla A."/>
            <person name="Mardis E.R."/>
            <person name="Wilson R.K."/>
        </authorList>
    </citation>
    <scope>NUCLEOTIDE SEQUENCE [LARGE SCALE GENOMIC DNA]</scope>
    <source>
        <strain evidence="1">ATCC 51259</strain>
    </source>
</reference>
<keyword evidence="2" id="KW-1185">Reference proteome</keyword>
<dbReference type="GeneID" id="84577483"/>
<comment type="caution">
    <text evidence="1">The sequence shown here is derived from an EMBL/GenBank/DDBJ whole genome shotgun (WGS) entry which is preliminary data.</text>
</comment>